<name>A0A4S8LCW3_DENBC</name>
<reference evidence="2 3" key="1">
    <citation type="journal article" date="2019" name="Nat. Ecol. Evol.">
        <title>Megaphylogeny resolves global patterns of mushroom evolution.</title>
        <authorList>
            <person name="Varga T."/>
            <person name="Krizsan K."/>
            <person name="Foldi C."/>
            <person name="Dima B."/>
            <person name="Sanchez-Garcia M."/>
            <person name="Sanchez-Ramirez S."/>
            <person name="Szollosi G.J."/>
            <person name="Szarkandi J.G."/>
            <person name="Papp V."/>
            <person name="Albert L."/>
            <person name="Andreopoulos W."/>
            <person name="Angelini C."/>
            <person name="Antonin V."/>
            <person name="Barry K.W."/>
            <person name="Bougher N.L."/>
            <person name="Buchanan P."/>
            <person name="Buyck B."/>
            <person name="Bense V."/>
            <person name="Catcheside P."/>
            <person name="Chovatia M."/>
            <person name="Cooper J."/>
            <person name="Damon W."/>
            <person name="Desjardin D."/>
            <person name="Finy P."/>
            <person name="Geml J."/>
            <person name="Haridas S."/>
            <person name="Hughes K."/>
            <person name="Justo A."/>
            <person name="Karasinski D."/>
            <person name="Kautmanova I."/>
            <person name="Kiss B."/>
            <person name="Kocsube S."/>
            <person name="Kotiranta H."/>
            <person name="LaButti K.M."/>
            <person name="Lechner B.E."/>
            <person name="Liimatainen K."/>
            <person name="Lipzen A."/>
            <person name="Lukacs Z."/>
            <person name="Mihaltcheva S."/>
            <person name="Morgado L.N."/>
            <person name="Niskanen T."/>
            <person name="Noordeloos M.E."/>
            <person name="Ohm R.A."/>
            <person name="Ortiz-Santana B."/>
            <person name="Ovrebo C."/>
            <person name="Racz N."/>
            <person name="Riley R."/>
            <person name="Savchenko A."/>
            <person name="Shiryaev A."/>
            <person name="Soop K."/>
            <person name="Spirin V."/>
            <person name="Szebenyi C."/>
            <person name="Tomsovsky M."/>
            <person name="Tulloss R.E."/>
            <person name="Uehling J."/>
            <person name="Grigoriev I.V."/>
            <person name="Vagvolgyi C."/>
            <person name="Papp T."/>
            <person name="Martin F.M."/>
            <person name="Miettinen O."/>
            <person name="Hibbett D.S."/>
            <person name="Nagy L.G."/>
        </authorList>
    </citation>
    <scope>NUCLEOTIDE SEQUENCE [LARGE SCALE GENOMIC DNA]</scope>
    <source>
        <strain evidence="2 3">CBS 962.96</strain>
    </source>
</reference>
<evidence type="ECO:0000256" key="1">
    <source>
        <dbReference type="SAM" id="MobiDB-lite"/>
    </source>
</evidence>
<dbReference type="EMBL" id="ML179492">
    <property type="protein sequence ID" value="THU86551.1"/>
    <property type="molecule type" value="Genomic_DNA"/>
</dbReference>
<protein>
    <recommendedName>
        <fullName evidence="4">Arrestin-like N-terminal domain-containing protein</fullName>
    </recommendedName>
</protein>
<dbReference type="AlphaFoldDB" id="A0A4S8LCW3"/>
<gene>
    <name evidence="2" type="ORF">K435DRAFT_363384</name>
</gene>
<evidence type="ECO:0000313" key="2">
    <source>
        <dbReference type="EMBL" id="THU86551.1"/>
    </source>
</evidence>
<feature type="region of interest" description="Disordered" evidence="1">
    <location>
        <begin position="1"/>
        <end position="27"/>
    </location>
</feature>
<accession>A0A4S8LCW3</accession>
<keyword evidence="3" id="KW-1185">Reference proteome</keyword>
<sequence length="435" mass="48252">MDQLDTSPPTYADAFPVPDYTADPTENEQRIEFRRRPREFSSLPTGIFVQKHEGVTIVLNNQEDGVSAPIYGRRSPVVGTLLFDDSESISEVTVQIKGRIEFLSISHGFSITDVCNDPCTLFKSSSGTVGDEVIVCPNALPFSSAFPPSVRYGERDFPIPPSHHMPLSNDAIGEYTKCSYQVVFTISRIRSRRVAFLGQSRRHLDVEIIYRPRSRPPRPIISDRSLFSTIKTCPEEWQQFTYVIFPKVDTNLDPLSCQLFLPSVGIYAIMDTIPFHIQVSGPRLTLSKLISNTSSAEGSDNPSSSSPPVSSILETLPIRMTLLRQVILEIDGRKTARQFSLGESKLVAIPPPPPSPPRSGSRGPGYQENLNWEGEVRCELEGGVCPSFNAGMVSVIDFVTLQIAKTNQSLYLPVRQGHPVRLVTDTWSDTADTYA</sequence>
<proteinExistence type="predicted"/>
<dbReference type="Proteomes" id="UP000297245">
    <property type="component" value="Unassembled WGS sequence"/>
</dbReference>
<evidence type="ECO:0000313" key="3">
    <source>
        <dbReference type="Proteomes" id="UP000297245"/>
    </source>
</evidence>
<feature type="region of interest" description="Disordered" evidence="1">
    <location>
        <begin position="343"/>
        <end position="368"/>
    </location>
</feature>
<dbReference type="OrthoDB" id="3252135at2759"/>
<organism evidence="2 3">
    <name type="scientific">Dendrothele bispora (strain CBS 962.96)</name>
    <dbReference type="NCBI Taxonomy" id="1314807"/>
    <lineage>
        <taxon>Eukaryota</taxon>
        <taxon>Fungi</taxon>
        <taxon>Dikarya</taxon>
        <taxon>Basidiomycota</taxon>
        <taxon>Agaricomycotina</taxon>
        <taxon>Agaricomycetes</taxon>
        <taxon>Agaricomycetidae</taxon>
        <taxon>Agaricales</taxon>
        <taxon>Agaricales incertae sedis</taxon>
        <taxon>Dendrothele</taxon>
    </lineage>
</organism>
<evidence type="ECO:0008006" key="4">
    <source>
        <dbReference type="Google" id="ProtNLM"/>
    </source>
</evidence>